<dbReference type="PROSITE" id="PS50059">
    <property type="entry name" value="FKBP_PPIASE"/>
    <property type="match status" value="1"/>
</dbReference>
<comment type="function">
    <text evidence="10 12">Involved in protein export. Acts as a chaperone by maintaining the newly synthesized protein in an open conformation. Functions as a peptidyl-prolyl cis-trans isomerase.</text>
</comment>
<dbReference type="GO" id="GO:0043022">
    <property type="term" value="F:ribosome binding"/>
    <property type="evidence" value="ECO:0007669"/>
    <property type="project" value="TreeGrafter"/>
</dbReference>
<dbReference type="GO" id="GO:0015031">
    <property type="term" value="P:protein transport"/>
    <property type="evidence" value="ECO:0007669"/>
    <property type="project" value="UniProtKB-UniRule"/>
</dbReference>
<comment type="domain">
    <text evidence="12">Consists of 3 domains; the N-terminus binds the ribosome, the middle domain has PPIase activity, while the C-terminus has intrinsic chaperone activity on its own.</text>
</comment>
<evidence type="ECO:0000256" key="15">
    <source>
        <dbReference type="SAM" id="MobiDB-lite"/>
    </source>
</evidence>
<dbReference type="InterPro" id="IPR001179">
    <property type="entry name" value="PPIase_FKBP_dom"/>
</dbReference>
<dbReference type="SUPFAM" id="SSF54534">
    <property type="entry name" value="FKBP-like"/>
    <property type="match status" value="1"/>
</dbReference>
<dbReference type="RefSeq" id="WP_200818877.1">
    <property type="nucleotide sequence ID" value="NZ_AP023321.1"/>
</dbReference>
<dbReference type="Pfam" id="PF05697">
    <property type="entry name" value="Trigger_N"/>
    <property type="match status" value="1"/>
</dbReference>
<evidence type="ECO:0000256" key="14">
    <source>
        <dbReference type="RuleBase" id="RU003914"/>
    </source>
</evidence>
<evidence type="ECO:0000313" key="18">
    <source>
        <dbReference type="Proteomes" id="UP000593890"/>
    </source>
</evidence>
<dbReference type="GO" id="GO:0005737">
    <property type="term" value="C:cytoplasm"/>
    <property type="evidence" value="ECO:0007669"/>
    <property type="project" value="UniProtKB-SubCell"/>
</dbReference>
<keyword evidence="9 12" id="KW-0131">Cell cycle</keyword>
<accession>A0A7I8D2N9</accession>
<dbReference type="HAMAP" id="MF_00303">
    <property type="entry name" value="Trigger_factor_Tig"/>
    <property type="match status" value="1"/>
</dbReference>
<dbReference type="GO" id="GO:0003755">
    <property type="term" value="F:peptidyl-prolyl cis-trans isomerase activity"/>
    <property type="evidence" value="ECO:0007669"/>
    <property type="project" value="UniProtKB-UniRule"/>
</dbReference>
<evidence type="ECO:0000256" key="2">
    <source>
        <dbReference type="ARBA" id="ARBA00005464"/>
    </source>
</evidence>
<dbReference type="InterPro" id="IPR005215">
    <property type="entry name" value="Trig_fac"/>
</dbReference>
<dbReference type="GO" id="GO:0051301">
    <property type="term" value="P:cell division"/>
    <property type="evidence" value="ECO:0007669"/>
    <property type="project" value="UniProtKB-KW"/>
</dbReference>
<evidence type="ECO:0000256" key="6">
    <source>
        <dbReference type="ARBA" id="ARBA00023110"/>
    </source>
</evidence>
<dbReference type="InterPro" id="IPR008881">
    <property type="entry name" value="Trigger_fac_ribosome-bd_bac"/>
</dbReference>
<evidence type="ECO:0000256" key="11">
    <source>
        <dbReference type="ARBA" id="ARBA00029986"/>
    </source>
</evidence>
<keyword evidence="12" id="KW-0963">Cytoplasm</keyword>
<dbReference type="InterPro" id="IPR046357">
    <property type="entry name" value="PPIase_dom_sf"/>
</dbReference>
<dbReference type="Gene3D" id="3.10.50.40">
    <property type="match status" value="1"/>
</dbReference>
<name>A0A7I8D2N9_9FIRM</name>
<dbReference type="AlphaFoldDB" id="A0A7I8D2N9"/>
<dbReference type="FunFam" id="3.10.50.40:FF:000001">
    <property type="entry name" value="Trigger factor"/>
    <property type="match status" value="1"/>
</dbReference>
<dbReference type="Pfam" id="PF00254">
    <property type="entry name" value="FKBP_C"/>
    <property type="match status" value="1"/>
</dbReference>
<dbReference type="Gene3D" id="3.30.70.1050">
    <property type="entry name" value="Trigger factor ribosome-binding domain"/>
    <property type="match status" value="1"/>
</dbReference>
<gene>
    <name evidence="12 17" type="primary">tig</name>
    <name evidence="17" type="ORF">C12CBH8_17260</name>
</gene>
<reference evidence="18" key="1">
    <citation type="submission" date="2020-07" db="EMBL/GenBank/DDBJ databases">
        <title>Complete genome sequencing of Clostridia bacterium strain 12CBH8.</title>
        <authorList>
            <person name="Sakamoto M."/>
            <person name="Murakami T."/>
            <person name="Mori H."/>
        </authorList>
    </citation>
    <scope>NUCLEOTIDE SEQUENCE [LARGE SCALE GENOMIC DNA]</scope>
    <source>
        <strain evidence="18">12CBH8</strain>
    </source>
</reference>
<sequence length="513" mass="58168">MSLKSVNKVETNRYQLEVEIPGSVFEEALEKAYRRNISRFNVPGFRKGKAPRAFVEKIYGQDVFYEDAINSLYPDAMEQAVEESKLEIIQDHIDFELVQADKEALIFKATITTKPEVEVGEYKGLKADRVVVPVTEEMIDNELKKLQERNGRIVEVEDRAAAEGDNVVIDFEGFVDGEAFEGGKAEDQPLTLGSGQFIPGFEDQIIGHNAGDEFDVEVTFPEKYHAENLAGKEALFKVKLHEVKTRELPEIDDEFVKDVSEFDTLDELRADIKEKLESEAVREGDNMVEDQVVNQLIDALQAEIPNAMFERRIDDNIRNFEARLRGQGMDVNTYLQYTGMQISALRESMREQSERQVKLRLCLEKIVEKEGIAVTDERLEEEFQKMAEAYNMPIERVKNLVDANDLRGDIAVQQALDLIKGQAVITDLTPEDLKKKQEAEKAMEEVEETQEVLAESAEKLSEETASKEEAAEEKPAEEKPAPKKRTRKPAAKKTTAKAKEAKEESKEEAPKAE</sequence>
<dbReference type="GO" id="GO:0043335">
    <property type="term" value="P:protein unfolding"/>
    <property type="evidence" value="ECO:0007669"/>
    <property type="project" value="TreeGrafter"/>
</dbReference>
<evidence type="ECO:0000256" key="10">
    <source>
        <dbReference type="ARBA" id="ARBA00024849"/>
    </source>
</evidence>
<protein>
    <recommendedName>
        <fullName evidence="4 12">Trigger factor</fullName>
        <shortName evidence="12">TF</shortName>
        <ecNumber evidence="3 12">5.2.1.8</ecNumber>
    </recommendedName>
    <alternativeName>
        <fullName evidence="11 12">PPIase</fullName>
    </alternativeName>
</protein>
<evidence type="ECO:0000259" key="16">
    <source>
        <dbReference type="PROSITE" id="PS50059"/>
    </source>
</evidence>
<dbReference type="Proteomes" id="UP000593890">
    <property type="component" value="Chromosome"/>
</dbReference>
<evidence type="ECO:0000256" key="9">
    <source>
        <dbReference type="ARBA" id="ARBA00023306"/>
    </source>
</evidence>
<dbReference type="Gene3D" id="1.10.3120.10">
    <property type="entry name" value="Trigger factor, C-terminal domain"/>
    <property type="match status" value="1"/>
</dbReference>
<dbReference type="InterPro" id="IPR036611">
    <property type="entry name" value="Trigger_fac_ribosome-bd_sf"/>
</dbReference>
<dbReference type="KEGG" id="sman:C12CBH8_17260"/>
<dbReference type="EC" id="5.2.1.8" evidence="3 12"/>
<dbReference type="GO" id="GO:0044183">
    <property type="term" value="F:protein folding chaperone"/>
    <property type="evidence" value="ECO:0007669"/>
    <property type="project" value="TreeGrafter"/>
</dbReference>
<evidence type="ECO:0000256" key="13">
    <source>
        <dbReference type="PROSITE-ProRule" id="PRU00277"/>
    </source>
</evidence>
<comment type="subcellular location">
    <subcellularLocation>
        <location evidence="12">Cytoplasm</location>
    </subcellularLocation>
    <text evidence="12">About half TF is bound to the ribosome near the polypeptide exit tunnel while the other half is free in the cytoplasm.</text>
</comment>
<dbReference type="NCBIfam" id="TIGR00115">
    <property type="entry name" value="tig"/>
    <property type="match status" value="1"/>
</dbReference>
<keyword evidence="8 12" id="KW-0413">Isomerase</keyword>
<organism evidence="17 18">
    <name type="scientific">Solibaculum mannosilyticum</name>
    <dbReference type="NCBI Taxonomy" id="2780922"/>
    <lineage>
        <taxon>Bacteria</taxon>
        <taxon>Bacillati</taxon>
        <taxon>Bacillota</taxon>
        <taxon>Clostridia</taxon>
        <taxon>Eubacteriales</taxon>
        <taxon>Oscillospiraceae</taxon>
        <taxon>Solibaculum</taxon>
    </lineage>
</organism>
<feature type="domain" description="PPIase FKBP-type" evidence="16">
    <location>
        <begin position="164"/>
        <end position="244"/>
    </location>
</feature>
<comment type="similarity">
    <text evidence="2 12 14">Belongs to the FKBP-type PPIase family. Tig subfamily.</text>
</comment>
<feature type="region of interest" description="Disordered" evidence="15">
    <location>
        <begin position="436"/>
        <end position="513"/>
    </location>
</feature>
<feature type="compositionally biased region" description="Basic and acidic residues" evidence="15">
    <location>
        <begin position="497"/>
        <end position="513"/>
    </location>
</feature>
<comment type="catalytic activity">
    <reaction evidence="1 12 13">
        <text>[protein]-peptidylproline (omega=180) = [protein]-peptidylproline (omega=0)</text>
        <dbReference type="Rhea" id="RHEA:16237"/>
        <dbReference type="Rhea" id="RHEA-COMP:10747"/>
        <dbReference type="Rhea" id="RHEA-COMP:10748"/>
        <dbReference type="ChEBI" id="CHEBI:83833"/>
        <dbReference type="ChEBI" id="CHEBI:83834"/>
        <dbReference type="EC" id="5.2.1.8"/>
    </reaction>
</comment>
<feature type="compositionally biased region" description="Basic residues" evidence="15">
    <location>
        <begin position="482"/>
        <end position="496"/>
    </location>
</feature>
<dbReference type="SUPFAM" id="SSF102735">
    <property type="entry name" value="Trigger factor ribosome-binding domain"/>
    <property type="match status" value="1"/>
</dbReference>
<keyword evidence="5 12" id="KW-0132">Cell division</keyword>
<evidence type="ECO:0000256" key="7">
    <source>
        <dbReference type="ARBA" id="ARBA00023186"/>
    </source>
</evidence>
<evidence type="ECO:0000256" key="8">
    <source>
        <dbReference type="ARBA" id="ARBA00023235"/>
    </source>
</evidence>
<dbReference type="Pfam" id="PF05698">
    <property type="entry name" value="Trigger_C"/>
    <property type="match status" value="1"/>
</dbReference>
<dbReference type="InterPro" id="IPR008880">
    <property type="entry name" value="Trigger_fac_C"/>
</dbReference>
<evidence type="ECO:0000256" key="3">
    <source>
        <dbReference type="ARBA" id="ARBA00013194"/>
    </source>
</evidence>
<dbReference type="GO" id="GO:0051083">
    <property type="term" value="P:'de novo' cotranslational protein folding"/>
    <property type="evidence" value="ECO:0007669"/>
    <property type="project" value="TreeGrafter"/>
</dbReference>
<proteinExistence type="inferred from homology"/>
<keyword evidence="7 12" id="KW-0143">Chaperone</keyword>
<evidence type="ECO:0000256" key="4">
    <source>
        <dbReference type="ARBA" id="ARBA00016902"/>
    </source>
</evidence>
<dbReference type="EMBL" id="AP023321">
    <property type="protein sequence ID" value="BCI61087.1"/>
    <property type="molecule type" value="Genomic_DNA"/>
</dbReference>
<dbReference type="PANTHER" id="PTHR30560:SF3">
    <property type="entry name" value="TRIGGER FACTOR-LIKE PROTEIN TIG, CHLOROPLASTIC"/>
    <property type="match status" value="1"/>
</dbReference>
<evidence type="ECO:0000313" key="17">
    <source>
        <dbReference type="EMBL" id="BCI61087.1"/>
    </source>
</evidence>
<dbReference type="SUPFAM" id="SSF109998">
    <property type="entry name" value="Triger factor/SurA peptide-binding domain-like"/>
    <property type="match status" value="1"/>
</dbReference>
<evidence type="ECO:0000256" key="5">
    <source>
        <dbReference type="ARBA" id="ARBA00022618"/>
    </source>
</evidence>
<dbReference type="InterPro" id="IPR027304">
    <property type="entry name" value="Trigger_fact/SurA_dom_sf"/>
</dbReference>
<dbReference type="InterPro" id="IPR037041">
    <property type="entry name" value="Trigger_fac_C_sf"/>
</dbReference>
<keyword evidence="18" id="KW-1185">Reference proteome</keyword>
<feature type="compositionally biased region" description="Basic and acidic residues" evidence="15">
    <location>
        <begin position="456"/>
        <end position="481"/>
    </location>
</feature>
<evidence type="ECO:0000256" key="12">
    <source>
        <dbReference type="HAMAP-Rule" id="MF_00303"/>
    </source>
</evidence>
<keyword evidence="6 12" id="KW-0697">Rotamase</keyword>
<evidence type="ECO:0000256" key="1">
    <source>
        <dbReference type="ARBA" id="ARBA00000971"/>
    </source>
</evidence>
<dbReference type="PANTHER" id="PTHR30560">
    <property type="entry name" value="TRIGGER FACTOR CHAPERONE AND PEPTIDYL-PROLYL CIS/TRANS ISOMERASE"/>
    <property type="match status" value="1"/>
</dbReference>